<proteinExistence type="predicted"/>
<dbReference type="InterPro" id="IPR003593">
    <property type="entry name" value="AAA+_ATPase"/>
</dbReference>
<dbReference type="FunFam" id="3.40.50.300:FF:000042">
    <property type="entry name" value="Maltose/maltodextrin ABC transporter, ATP-binding protein"/>
    <property type="match status" value="1"/>
</dbReference>
<dbReference type="GO" id="GO:0005524">
    <property type="term" value="F:ATP binding"/>
    <property type="evidence" value="ECO:0007669"/>
    <property type="project" value="UniProtKB-KW"/>
</dbReference>
<dbReference type="SUPFAM" id="SSF52540">
    <property type="entry name" value="P-loop containing nucleoside triphosphate hydrolases"/>
    <property type="match status" value="1"/>
</dbReference>
<dbReference type="Gene3D" id="3.40.50.300">
    <property type="entry name" value="P-loop containing nucleotide triphosphate hydrolases"/>
    <property type="match status" value="1"/>
</dbReference>
<dbReference type="InterPro" id="IPR008995">
    <property type="entry name" value="Mo/tungstate-bd_C_term_dom"/>
</dbReference>
<evidence type="ECO:0000259" key="8">
    <source>
        <dbReference type="PROSITE" id="PS50893"/>
    </source>
</evidence>
<feature type="compositionally biased region" description="Polar residues" evidence="7">
    <location>
        <begin position="366"/>
        <end position="378"/>
    </location>
</feature>
<evidence type="ECO:0000256" key="1">
    <source>
        <dbReference type="ARBA" id="ARBA00022448"/>
    </source>
</evidence>
<dbReference type="AlphaFoldDB" id="A0A839IML1"/>
<comment type="caution">
    <text evidence="9">The sequence shown here is derived from an EMBL/GenBank/DDBJ whole genome shotgun (WGS) entry which is preliminary data.</text>
</comment>
<evidence type="ECO:0000256" key="7">
    <source>
        <dbReference type="SAM" id="MobiDB-lite"/>
    </source>
</evidence>
<protein>
    <submittedName>
        <fullName evidence="9">ABC transporter ATP-binding protein</fullName>
    </submittedName>
</protein>
<keyword evidence="10" id="KW-1185">Reference proteome</keyword>
<dbReference type="SUPFAM" id="SSF50331">
    <property type="entry name" value="MOP-like"/>
    <property type="match status" value="1"/>
</dbReference>
<keyword evidence="5" id="KW-1278">Translocase</keyword>
<dbReference type="PROSITE" id="PS00211">
    <property type="entry name" value="ABC_TRANSPORTER_1"/>
    <property type="match status" value="1"/>
</dbReference>
<dbReference type="InterPro" id="IPR047641">
    <property type="entry name" value="ABC_transpr_MalK/UgpC-like"/>
</dbReference>
<evidence type="ECO:0000256" key="3">
    <source>
        <dbReference type="ARBA" id="ARBA00022741"/>
    </source>
</evidence>
<gene>
    <name evidence="9" type="ORF">H4O21_03895</name>
</gene>
<feature type="region of interest" description="Disordered" evidence="7">
    <location>
        <begin position="363"/>
        <end position="394"/>
    </location>
</feature>
<evidence type="ECO:0000313" key="10">
    <source>
        <dbReference type="Proteomes" id="UP000565262"/>
    </source>
</evidence>
<feature type="domain" description="ABC transporter" evidence="8">
    <location>
        <begin position="4"/>
        <end position="245"/>
    </location>
</feature>
<dbReference type="SMART" id="SM00382">
    <property type="entry name" value="AAA"/>
    <property type="match status" value="1"/>
</dbReference>
<name>A0A839IML1_9GAMM</name>
<dbReference type="PANTHER" id="PTHR43875">
    <property type="entry name" value="MALTODEXTRIN IMPORT ATP-BINDING PROTEIN MSMX"/>
    <property type="match status" value="1"/>
</dbReference>
<keyword evidence="2" id="KW-1003">Cell membrane</keyword>
<dbReference type="GO" id="GO:0140359">
    <property type="term" value="F:ABC-type transporter activity"/>
    <property type="evidence" value="ECO:0007669"/>
    <property type="project" value="UniProtKB-ARBA"/>
</dbReference>
<keyword evidence="4 9" id="KW-0067">ATP-binding</keyword>
<keyword evidence="3" id="KW-0547">Nucleotide-binding</keyword>
<evidence type="ECO:0000313" key="9">
    <source>
        <dbReference type="EMBL" id="MBB1485752.1"/>
    </source>
</evidence>
<dbReference type="PANTHER" id="PTHR43875:SF15">
    <property type="entry name" value="TREHALOSE IMPORT ATP-BINDING PROTEIN SUGC"/>
    <property type="match status" value="1"/>
</dbReference>
<dbReference type="Proteomes" id="UP000565262">
    <property type="component" value="Unassembled WGS sequence"/>
</dbReference>
<organism evidence="9 10">
    <name type="scientific">Oceanospirillum sediminis</name>
    <dbReference type="NCBI Taxonomy" id="2760088"/>
    <lineage>
        <taxon>Bacteria</taxon>
        <taxon>Pseudomonadati</taxon>
        <taxon>Pseudomonadota</taxon>
        <taxon>Gammaproteobacteria</taxon>
        <taxon>Oceanospirillales</taxon>
        <taxon>Oceanospirillaceae</taxon>
        <taxon>Oceanospirillum</taxon>
    </lineage>
</organism>
<dbReference type="Pfam" id="PF00005">
    <property type="entry name" value="ABC_tran"/>
    <property type="match status" value="1"/>
</dbReference>
<dbReference type="EMBL" id="JACJFM010000003">
    <property type="protein sequence ID" value="MBB1485752.1"/>
    <property type="molecule type" value="Genomic_DNA"/>
</dbReference>
<dbReference type="GO" id="GO:0016887">
    <property type="term" value="F:ATP hydrolysis activity"/>
    <property type="evidence" value="ECO:0007669"/>
    <property type="project" value="InterPro"/>
</dbReference>
<dbReference type="GO" id="GO:0055052">
    <property type="term" value="C:ATP-binding cassette (ABC) transporter complex, substrate-binding subunit-containing"/>
    <property type="evidence" value="ECO:0007669"/>
    <property type="project" value="TreeGrafter"/>
</dbReference>
<evidence type="ECO:0000256" key="6">
    <source>
        <dbReference type="ARBA" id="ARBA00023136"/>
    </source>
</evidence>
<dbReference type="InterPro" id="IPR003439">
    <property type="entry name" value="ABC_transporter-like_ATP-bd"/>
</dbReference>
<sequence>MSFLSVRQLTKAWRDTRTSAHSDSPFVKAVDDISFDVAEGEFIALLGPSGCGKSTTLKMLAGLETPTAGQILLNGRDITHLPPGKRRLSMVFQSYALFPHLSVKDNILFGLQARKVARQEQHKRLMEVLELVDLQEQVHKKPGQLSGGQCQRVALARAIVSQAPLCLMDEPLSNLDARLRNEMRCEIRALQKKLGLTVIYVTHDQIEAMSMADRIVLLNQGRIEQMGAPHQLYTQPETTFAASFIGHPPMNLLTLQQDVLGIRPEQIRVLGTTDNGVPPEDCLSSADQAIATSLPVDQVAETSLTSDLIQHTLPVINCDYHGADTQICLDFNGQVLKLSLAGHHVLSPGHRLTVGWKAEHEHRFSSKTGQRLATSSVPRHSLSKETKKDTSHVA</sequence>
<dbReference type="InterPro" id="IPR027417">
    <property type="entry name" value="P-loop_NTPase"/>
</dbReference>
<dbReference type="InterPro" id="IPR017871">
    <property type="entry name" value="ABC_transporter-like_CS"/>
</dbReference>
<keyword evidence="6" id="KW-0472">Membrane</keyword>
<evidence type="ECO:0000256" key="5">
    <source>
        <dbReference type="ARBA" id="ARBA00022967"/>
    </source>
</evidence>
<dbReference type="Gene3D" id="2.40.50.100">
    <property type="match status" value="1"/>
</dbReference>
<keyword evidence="1" id="KW-0813">Transport</keyword>
<evidence type="ECO:0000256" key="4">
    <source>
        <dbReference type="ARBA" id="ARBA00022840"/>
    </source>
</evidence>
<accession>A0A839IML1</accession>
<feature type="compositionally biased region" description="Basic and acidic residues" evidence="7">
    <location>
        <begin position="382"/>
        <end position="394"/>
    </location>
</feature>
<evidence type="ECO:0000256" key="2">
    <source>
        <dbReference type="ARBA" id="ARBA00022475"/>
    </source>
</evidence>
<reference evidence="9 10" key="1">
    <citation type="submission" date="2020-08" db="EMBL/GenBank/DDBJ databases">
        <title>Oceanospirillum sp. nov. isolated from marine sediment.</title>
        <authorList>
            <person name="Ji X."/>
        </authorList>
    </citation>
    <scope>NUCLEOTIDE SEQUENCE [LARGE SCALE GENOMIC DNA]</scope>
    <source>
        <strain evidence="9 10">D5</strain>
    </source>
</reference>
<dbReference type="PROSITE" id="PS50893">
    <property type="entry name" value="ABC_TRANSPORTER_2"/>
    <property type="match status" value="1"/>
</dbReference>
<dbReference type="RefSeq" id="WP_182807533.1">
    <property type="nucleotide sequence ID" value="NZ_JACJFM010000003.1"/>
</dbReference>